<evidence type="ECO:0000256" key="2">
    <source>
        <dbReference type="ARBA" id="ARBA00022649"/>
    </source>
</evidence>
<evidence type="ECO:0000313" key="4">
    <source>
        <dbReference type="Proteomes" id="UP000675379"/>
    </source>
</evidence>
<evidence type="ECO:0000256" key="1">
    <source>
        <dbReference type="ARBA" id="ARBA00007521"/>
    </source>
</evidence>
<dbReference type="Gene3D" id="2.30.30.110">
    <property type="match status" value="1"/>
</dbReference>
<gene>
    <name evidence="3" type="ORF">KCG48_06000</name>
</gene>
<dbReference type="InterPro" id="IPR011067">
    <property type="entry name" value="Plasmid_toxin/cell-grow_inhib"/>
</dbReference>
<name>A0A941HPY1_9CLOT</name>
<dbReference type="Proteomes" id="UP000675379">
    <property type="component" value="Unassembled WGS sequence"/>
</dbReference>
<dbReference type="GO" id="GO:0003677">
    <property type="term" value="F:DNA binding"/>
    <property type="evidence" value="ECO:0007669"/>
    <property type="project" value="InterPro"/>
</dbReference>
<dbReference type="EMBL" id="JAGSCS010000006">
    <property type="protein sequence ID" value="MBR0575891.1"/>
    <property type="molecule type" value="Genomic_DNA"/>
</dbReference>
<reference evidence="3" key="1">
    <citation type="submission" date="2021-04" db="EMBL/GenBank/DDBJ databases">
        <title>Proteiniclasticum sedimins sp. nov., an obligate anaerobic bacterium isolated from anaerobic sludge.</title>
        <authorList>
            <person name="Liu J."/>
        </authorList>
    </citation>
    <scope>NUCLEOTIDE SEQUENCE</scope>
    <source>
        <strain evidence="3">BAD-10</strain>
    </source>
</reference>
<dbReference type="Pfam" id="PF02452">
    <property type="entry name" value="PemK_toxin"/>
    <property type="match status" value="1"/>
</dbReference>
<evidence type="ECO:0000313" key="3">
    <source>
        <dbReference type="EMBL" id="MBR0575891.1"/>
    </source>
</evidence>
<keyword evidence="2" id="KW-1277">Toxin-antitoxin system</keyword>
<protein>
    <submittedName>
        <fullName evidence="3">Type II toxin-antitoxin system PemK/MazF family toxin</fullName>
    </submittedName>
</protein>
<proteinExistence type="inferred from homology"/>
<dbReference type="RefSeq" id="WP_211800565.1">
    <property type="nucleotide sequence ID" value="NZ_JAGSCS010000006.1"/>
</dbReference>
<organism evidence="3 4">
    <name type="scientific">Proteiniclasticum sediminis</name>
    <dbReference type="NCBI Taxonomy" id="2804028"/>
    <lineage>
        <taxon>Bacteria</taxon>
        <taxon>Bacillati</taxon>
        <taxon>Bacillota</taxon>
        <taxon>Clostridia</taxon>
        <taxon>Eubacteriales</taxon>
        <taxon>Clostridiaceae</taxon>
        <taxon>Proteiniclasticum</taxon>
    </lineage>
</organism>
<dbReference type="SUPFAM" id="SSF50118">
    <property type="entry name" value="Cell growth inhibitor/plasmid maintenance toxic component"/>
    <property type="match status" value="1"/>
</dbReference>
<accession>A0A941HPY1</accession>
<dbReference type="InterPro" id="IPR003477">
    <property type="entry name" value="PemK-like"/>
</dbReference>
<comment type="caution">
    <text evidence="3">The sequence shown here is derived from an EMBL/GenBank/DDBJ whole genome shotgun (WGS) entry which is preliminary data.</text>
</comment>
<keyword evidence="4" id="KW-1185">Reference proteome</keyword>
<comment type="similarity">
    <text evidence="1">Belongs to the PemK/MazF family.</text>
</comment>
<dbReference type="AlphaFoldDB" id="A0A941HPY1"/>
<sequence>MRFSDIKVGYIYNVVFDPVRGCEFDGKHLALTLKKNNDKKTFIVMPLTSSPSGAGVNKIELGSISSLPTSLKGNRTFAVINQIRTVNVDRFIALKEGNNAIECPIDINLFLDLSLLGIRELLHNVPQDSKIEIYKKAYEGERVIKAKDLAYTIKGLKSLGSENEEEIAKLKLDIKALLQNISFSLDKKHIADGIQSIFDEAMQQ</sequence>